<evidence type="ECO:0000313" key="3">
    <source>
        <dbReference type="Proteomes" id="UP000266188"/>
    </source>
</evidence>
<evidence type="ECO:0000256" key="1">
    <source>
        <dbReference type="SAM" id="MobiDB-lite"/>
    </source>
</evidence>
<feature type="region of interest" description="Disordered" evidence="1">
    <location>
        <begin position="1"/>
        <end position="125"/>
    </location>
</feature>
<proteinExistence type="predicted"/>
<evidence type="ECO:0000313" key="2">
    <source>
        <dbReference type="EMBL" id="RJE17515.1"/>
    </source>
</evidence>
<protein>
    <submittedName>
        <fullName evidence="2">Uncharacterized protein</fullName>
    </submittedName>
</protein>
<gene>
    <name evidence="2" type="ORF">PHISCL_10146</name>
</gene>
<organism evidence="2 3">
    <name type="scientific">Aspergillus sclerotialis</name>
    <dbReference type="NCBI Taxonomy" id="2070753"/>
    <lineage>
        <taxon>Eukaryota</taxon>
        <taxon>Fungi</taxon>
        <taxon>Dikarya</taxon>
        <taxon>Ascomycota</taxon>
        <taxon>Pezizomycotina</taxon>
        <taxon>Eurotiomycetes</taxon>
        <taxon>Eurotiomycetidae</taxon>
        <taxon>Eurotiales</taxon>
        <taxon>Aspergillaceae</taxon>
        <taxon>Aspergillus</taxon>
        <taxon>Aspergillus subgen. Polypaecilum</taxon>
    </lineage>
</organism>
<sequence>MQNAPEVDLEYGVELQPNEGDIANAVESKSRRARAQAGAHAGPVGSAEGPGHPGFGEKDLAADLERKRKEHDRVLGERVGQSPAAPEGEEAEREEVRRRKLEQDRKVDVKGAVETGTGDPVVASR</sequence>
<dbReference type="AlphaFoldDB" id="A0A3A2ZI22"/>
<dbReference type="OrthoDB" id="4509376at2759"/>
<dbReference type="EMBL" id="MVGC01000874">
    <property type="protein sequence ID" value="RJE17515.1"/>
    <property type="molecule type" value="Genomic_DNA"/>
</dbReference>
<feature type="compositionally biased region" description="Basic and acidic residues" evidence="1">
    <location>
        <begin position="94"/>
        <end position="111"/>
    </location>
</feature>
<comment type="caution">
    <text evidence="2">The sequence shown here is derived from an EMBL/GenBank/DDBJ whole genome shotgun (WGS) entry which is preliminary data.</text>
</comment>
<keyword evidence="3" id="KW-1185">Reference proteome</keyword>
<reference evidence="3" key="1">
    <citation type="submission" date="2017-02" db="EMBL/GenBank/DDBJ databases">
        <authorList>
            <person name="Tafer H."/>
            <person name="Lopandic K."/>
        </authorList>
    </citation>
    <scope>NUCLEOTIDE SEQUENCE [LARGE SCALE GENOMIC DNA]</scope>
    <source>
        <strain evidence="3">CBS 366.77</strain>
    </source>
</reference>
<feature type="compositionally biased region" description="Basic and acidic residues" evidence="1">
    <location>
        <begin position="55"/>
        <end position="76"/>
    </location>
</feature>
<name>A0A3A2ZI22_9EURO</name>
<dbReference type="Proteomes" id="UP000266188">
    <property type="component" value="Unassembled WGS sequence"/>
</dbReference>
<accession>A0A3A2ZI22</accession>